<dbReference type="InterPro" id="IPR022278">
    <property type="entry name" value="Pser_aminoTfrase"/>
</dbReference>
<evidence type="ECO:0000256" key="9">
    <source>
        <dbReference type="ARBA" id="ARBA00023299"/>
    </source>
</evidence>
<dbReference type="Gene3D" id="3.40.640.10">
    <property type="entry name" value="Type I PLP-dependent aspartate aminotransferase-like (Major domain)"/>
    <property type="match status" value="1"/>
</dbReference>
<name>A0AAV5RL19_STABA</name>
<accession>A0AAV5RL19</accession>
<keyword evidence="9" id="KW-0718">Serine biosynthesis</keyword>
<evidence type="ECO:0000256" key="1">
    <source>
        <dbReference type="ARBA" id="ARBA00001933"/>
    </source>
</evidence>
<sequence>MSRQGFYFGAGPAALPTPVVEQAAQEFIEFDNQGVGLGELSHRSGQATKIMNEAKAQIKELLKVPDTHEILFLQGGGTGGFAACLYAQAAYKFYKSNGQAKSVSGDYIVTGVWSLKALAESKRLGIQSNVIAKAEKFVEIPKIEKVNGDFVYYCDNETVHGIEIQGEKTTPPVDFDNVCVDISSNMFSRPIDVSKYSIIFGGAQKNLGIPGVTLYIVRKDIIEAQEKVDIDQLRNAGFPVAPSFLDVGLAVKNNSAYNTVSIFAIEVIKLVTARLLANGGIPEQTKISKSKAEKLYNAVDSRKDVYVTNVKPEARSRMNVVFNLKNPEDEERFLKEATALKLRGLKGHRSVGGIRVSNYNAVTEEACDAVVKFILDFK</sequence>
<dbReference type="Pfam" id="PF00266">
    <property type="entry name" value="Aminotran_5"/>
    <property type="match status" value="1"/>
</dbReference>
<feature type="domain" description="Aminotransferase class V" evidence="12">
    <location>
        <begin position="6"/>
        <end position="369"/>
    </location>
</feature>
<dbReference type="FunFam" id="3.40.640.10:FF:000010">
    <property type="entry name" value="Phosphoserine aminotransferase"/>
    <property type="match status" value="1"/>
</dbReference>
<keyword evidence="5" id="KW-0032">Aminotransferase</keyword>
<dbReference type="FunFam" id="3.90.1150.10:FF:000006">
    <property type="entry name" value="Phosphoserine aminotransferase"/>
    <property type="match status" value="1"/>
</dbReference>
<dbReference type="InterPro" id="IPR015421">
    <property type="entry name" value="PyrdxlP-dep_Trfase_major"/>
</dbReference>
<comment type="cofactor">
    <cofactor evidence="1">
        <name>pyridoxal 5'-phosphate</name>
        <dbReference type="ChEBI" id="CHEBI:597326"/>
    </cofactor>
</comment>
<reference evidence="13 14" key="1">
    <citation type="journal article" date="2023" name="Elife">
        <title>Identification of key yeast species and microbe-microbe interactions impacting larval growth of Drosophila in the wild.</title>
        <authorList>
            <person name="Mure A."/>
            <person name="Sugiura Y."/>
            <person name="Maeda R."/>
            <person name="Honda K."/>
            <person name="Sakurai N."/>
            <person name="Takahashi Y."/>
            <person name="Watada M."/>
            <person name="Katoh T."/>
            <person name="Gotoh A."/>
            <person name="Gotoh Y."/>
            <person name="Taniguchi I."/>
            <person name="Nakamura K."/>
            <person name="Hayashi T."/>
            <person name="Katayama T."/>
            <person name="Uemura T."/>
            <person name="Hattori Y."/>
        </authorList>
    </citation>
    <scope>NUCLEOTIDE SEQUENCE [LARGE SCALE GENOMIC DNA]</scope>
    <source>
        <strain evidence="13 14">SB-73</strain>
    </source>
</reference>
<dbReference type="EC" id="2.6.1.52" evidence="4"/>
<comment type="similarity">
    <text evidence="3">Belongs to the class-V pyridoxal-phosphate-dependent aminotransferase family. SerC subfamily.</text>
</comment>
<evidence type="ECO:0000256" key="2">
    <source>
        <dbReference type="ARBA" id="ARBA00005099"/>
    </source>
</evidence>
<dbReference type="PANTHER" id="PTHR43247">
    <property type="entry name" value="PHOSPHOSERINE AMINOTRANSFERASE"/>
    <property type="match status" value="1"/>
</dbReference>
<dbReference type="PANTHER" id="PTHR43247:SF1">
    <property type="entry name" value="PHOSPHOSERINE AMINOTRANSFERASE"/>
    <property type="match status" value="1"/>
</dbReference>
<evidence type="ECO:0000256" key="6">
    <source>
        <dbReference type="ARBA" id="ARBA00022605"/>
    </source>
</evidence>
<evidence type="ECO:0000256" key="8">
    <source>
        <dbReference type="ARBA" id="ARBA00022898"/>
    </source>
</evidence>
<keyword evidence="8" id="KW-0663">Pyridoxal phosphate</keyword>
<dbReference type="GO" id="GO:0004648">
    <property type="term" value="F:O-phospho-L-serine:2-oxoglutarate aminotransferase activity"/>
    <property type="evidence" value="ECO:0007669"/>
    <property type="project" value="UniProtKB-EC"/>
</dbReference>
<dbReference type="Proteomes" id="UP001362899">
    <property type="component" value="Unassembled WGS sequence"/>
</dbReference>
<evidence type="ECO:0000256" key="10">
    <source>
        <dbReference type="ARBA" id="ARBA00047630"/>
    </source>
</evidence>
<protein>
    <recommendedName>
        <fullName evidence="4">phosphoserine transaminase</fullName>
        <ecNumber evidence="4">2.6.1.52</ecNumber>
    </recommendedName>
</protein>
<proteinExistence type="inferred from homology"/>
<comment type="pathway">
    <text evidence="2">Amino-acid biosynthesis; L-serine biosynthesis; L-serine from 3-phospho-D-glycerate: step 2/3.</text>
</comment>
<dbReference type="NCBIfam" id="NF003764">
    <property type="entry name" value="PRK05355.1"/>
    <property type="match status" value="1"/>
</dbReference>
<keyword evidence="14" id="KW-1185">Reference proteome</keyword>
<evidence type="ECO:0000256" key="3">
    <source>
        <dbReference type="ARBA" id="ARBA00006904"/>
    </source>
</evidence>
<evidence type="ECO:0000313" key="13">
    <source>
        <dbReference type="EMBL" id="GMM52158.1"/>
    </source>
</evidence>
<dbReference type="GO" id="GO:0005737">
    <property type="term" value="C:cytoplasm"/>
    <property type="evidence" value="ECO:0007669"/>
    <property type="project" value="TreeGrafter"/>
</dbReference>
<keyword evidence="7" id="KW-0808">Transferase</keyword>
<dbReference type="SUPFAM" id="SSF53383">
    <property type="entry name" value="PLP-dependent transferases"/>
    <property type="match status" value="1"/>
</dbReference>
<dbReference type="HAMAP" id="MF_00160">
    <property type="entry name" value="SerC_aminotrans_5"/>
    <property type="match status" value="1"/>
</dbReference>
<dbReference type="GO" id="GO:0006564">
    <property type="term" value="P:L-serine biosynthetic process"/>
    <property type="evidence" value="ECO:0007669"/>
    <property type="project" value="UniProtKB-KW"/>
</dbReference>
<dbReference type="InterPro" id="IPR015424">
    <property type="entry name" value="PyrdxlP-dep_Trfase"/>
</dbReference>
<dbReference type="InterPro" id="IPR015422">
    <property type="entry name" value="PyrdxlP-dep_Trfase_small"/>
</dbReference>
<dbReference type="EMBL" id="BTGC01000008">
    <property type="protein sequence ID" value="GMM52158.1"/>
    <property type="molecule type" value="Genomic_DNA"/>
</dbReference>
<dbReference type="PIRSF" id="PIRSF000525">
    <property type="entry name" value="SerC"/>
    <property type="match status" value="1"/>
</dbReference>
<gene>
    <name evidence="13" type="ORF">DASB73_031210</name>
</gene>
<dbReference type="Gene3D" id="3.90.1150.10">
    <property type="entry name" value="Aspartate Aminotransferase, domain 1"/>
    <property type="match status" value="1"/>
</dbReference>
<dbReference type="InterPro" id="IPR000192">
    <property type="entry name" value="Aminotrans_V_dom"/>
</dbReference>
<evidence type="ECO:0000313" key="14">
    <source>
        <dbReference type="Proteomes" id="UP001362899"/>
    </source>
</evidence>
<evidence type="ECO:0000256" key="7">
    <source>
        <dbReference type="ARBA" id="ARBA00022679"/>
    </source>
</evidence>
<comment type="caution">
    <text evidence="13">The sequence shown here is derived from an EMBL/GenBank/DDBJ whole genome shotgun (WGS) entry which is preliminary data.</text>
</comment>
<comment type="catalytic activity">
    <reaction evidence="10">
        <text>4-(phosphooxy)-L-threonine + 2-oxoglutarate = (R)-3-hydroxy-2-oxo-4-phosphooxybutanoate + L-glutamate</text>
        <dbReference type="Rhea" id="RHEA:16573"/>
        <dbReference type="ChEBI" id="CHEBI:16810"/>
        <dbReference type="ChEBI" id="CHEBI:29985"/>
        <dbReference type="ChEBI" id="CHEBI:58452"/>
        <dbReference type="ChEBI" id="CHEBI:58538"/>
        <dbReference type="EC" id="2.6.1.52"/>
    </reaction>
</comment>
<evidence type="ECO:0000256" key="11">
    <source>
        <dbReference type="ARBA" id="ARBA00049007"/>
    </source>
</evidence>
<evidence type="ECO:0000259" key="12">
    <source>
        <dbReference type="Pfam" id="PF00266"/>
    </source>
</evidence>
<comment type="catalytic activity">
    <reaction evidence="11">
        <text>O-phospho-L-serine + 2-oxoglutarate = 3-phosphooxypyruvate + L-glutamate</text>
        <dbReference type="Rhea" id="RHEA:14329"/>
        <dbReference type="ChEBI" id="CHEBI:16810"/>
        <dbReference type="ChEBI" id="CHEBI:18110"/>
        <dbReference type="ChEBI" id="CHEBI:29985"/>
        <dbReference type="ChEBI" id="CHEBI:57524"/>
        <dbReference type="EC" id="2.6.1.52"/>
    </reaction>
</comment>
<dbReference type="AlphaFoldDB" id="A0AAV5RL19"/>
<evidence type="ECO:0000256" key="4">
    <source>
        <dbReference type="ARBA" id="ARBA00013030"/>
    </source>
</evidence>
<keyword evidence="6" id="KW-0028">Amino-acid biosynthesis</keyword>
<organism evidence="13 14">
    <name type="scientific">Starmerella bacillaris</name>
    <name type="common">Yeast</name>
    <name type="synonym">Candida zemplinina</name>
    <dbReference type="NCBI Taxonomy" id="1247836"/>
    <lineage>
        <taxon>Eukaryota</taxon>
        <taxon>Fungi</taxon>
        <taxon>Dikarya</taxon>
        <taxon>Ascomycota</taxon>
        <taxon>Saccharomycotina</taxon>
        <taxon>Dipodascomycetes</taxon>
        <taxon>Dipodascales</taxon>
        <taxon>Trichomonascaceae</taxon>
        <taxon>Starmerella</taxon>
    </lineage>
</organism>
<dbReference type="GO" id="GO:0030170">
    <property type="term" value="F:pyridoxal phosphate binding"/>
    <property type="evidence" value="ECO:0007669"/>
    <property type="project" value="TreeGrafter"/>
</dbReference>
<evidence type="ECO:0000256" key="5">
    <source>
        <dbReference type="ARBA" id="ARBA00022576"/>
    </source>
</evidence>